<organism evidence="2 3">
    <name type="scientific">Nitrobacter vulgaris</name>
    <dbReference type="NCBI Taxonomy" id="29421"/>
    <lineage>
        <taxon>Bacteria</taxon>
        <taxon>Pseudomonadati</taxon>
        <taxon>Pseudomonadota</taxon>
        <taxon>Alphaproteobacteria</taxon>
        <taxon>Hyphomicrobiales</taxon>
        <taxon>Nitrobacteraceae</taxon>
        <taxon>Nitrobacter</taxon>
    </lineage>
</organism>
<dbReference type="InterPro" id="IPR005532">
    <property type="entry name" value="SUMF_dom"/>
</dbReference>
<dbReference type="EMBL" id="MWPQ01000040">
    <property type="protein sequence ID" value="OPH82974.1"/>
    <property type="molecule type" value="Genomic_DNA"/>
</dbReference>
<dbReference type="InterPro" id="IPR051043">
    <property type="entry name" value="Sulfatase_Mod_Factor_Kinase"/>
</dbReference>
<feature type="domain" description="Sulfatase-modifying factor enzyme-like" evidence="1">
    <location>
        <begin position="1"/>
        <end position="54"/>
    </location>
</feature>
<dbReference type="InterPro" id="IPR042095">
    <property type="entry name" value="SUMF_sf"/>
</dbReference>
<evidence type="ECO:0000259" key="1">
    <source>
        <dbReference type="Pfam" id="PF03781"/>
    </source>
</evidence>
<dbReference type="SUPFAM" id="SSF56436">
    <property type="entry name" value="C-type lectin-like"/>
    <property type="match status" value="1"/>
</dbReference>
<sequence length="69" mass="8018">MILISGGTFRMGSDKHYPKETAVHRVTVGTFWMDRAPVINRHFREFVRATGHKVAVGRWLLIIVQLARW</sequence>
<dbReference type="PANTHER" id="PTHR23150">
    <property type="entry name" value="SULFATASE MODIFYING FACTOR 1, 2"/>
    <property type="match status" value="1"/>
</dbReference>
<accession>A0A1V4HYI2</accession>
<evidence type="ECO:0000313" key="2">
    <source>
        <dbReference type="EMBL" id="OPH82974.1"/>
    </source>
</evidence>
<dbReference type="Gene3D" id="3.90.1580.10">
    <property type="entry name" value="paralog of FGE (formylglycine-generating enzyme)"/>
    <property type="match status" value="1"/>
</dbReference>
<dbReference type="OrthoDB" id="9768004at2"/>
<dbReference type="Proteomes" id="UP000189940">
    <property type="component" value="Unassembled WGS sequence"/>
</dbReference>
<proteinExistence type="predicted"/>
<dbReference type="InterPro" id="IPR016187">
    <property type="entry name" value="CTDL_fold"/>
</dbReference>
<dbReference type="PANTHER" id="PTHR23150:SF19">
    <property type="entry name" value="FORMYLGLYCINE-GENERATING ENZYME"/>
    <property type="match status" value="1"/>
</dbReference>
<dbReference type="AlphaFoldDB" id="A0A1V4HYI2"/>
<gene>
    <name evidence="2" type="ORF">B2M20_10705</name>
</gene>
<dbReference type="STRING" id="29421.B2M20_10705"/>
<keyword evidence="3" id="KW-1185">Reference proteome</keyword>
<evidence type="ECO:0000313" key="3">
    <source>
        <dbReference type="Proteomes" id="UP000189940"/>
    </source>
</evidence>
<dbReference type="Pfam" id="PF03781">
    <property type="entry name" value="FGE-sulfatase"/>
    <property type="match status" value="1"/>
</dbReference>
<protein>
    <recommendedName>
        <fullName evidence="1">Sulfatase-modifying factor enzyme-like domain-containing protein</fullName>
    </recommendedName>
</protein>
<name>A0A1V4HYI2_NITVU</name>
<reference evidence="2 3" key="1">
    <citation type="submission" date="2017-02" db="EMBL/GenBank/DDBJ databases">
        <title>Genome sequence of the nitrite-oxidizing bacterium Nitrobacter vulgaris strain Ab1.</title>
        <authorList>
            <person name="Mellbye B.L."/>
            <person name="Davis E.W."/>
            <person name="Spieck E."/>
            <person name="Chang J.H."/>
            <person name="Bottomley P.J."/>
            <person name="Sayavedra-Soto L.A."/>
        </authorList>
    </citation>
    <scope>NUCLEOTIDE SEQUENCE [LARGE SCALE GENOMIC DNA]</scope>
    <source>
        <strain evidence="2 3">Ab1</strain>
    </source>
</reference>
<comment type="caution">
    <text evidence="2">The sequence shown here is derived from an EMBL/GenBank/DDBJ whole genome shotgun (WGS) entry which is preliminary data.</text>
</comment>
<dbReference type="GO" id="GO:0120147">
    <property type="term" value="F:formylglycine-generating oxidase activity"/>
    <property type="evidence" value="ECO:0007669"/>
    <property type="project" value="TreeGrafter"/>
</dbReference>